<evidence type="ECO:0000256" key="2">
    <source>
        <dbReference type="ARBA" id="ARBA00022692"/>
    </source>
</evidence>
<feature type="transmembrane region" description="Helical" evidence="5">
    <location>
        <begin position="359"/>
        <end position="379"/>
    </location>
</feature>
<keyword evidence="4 5" id="KW-0472">Membrane</keyword>
<dbReference type="PANTHER" id="PTHR23503:SF50">
    <property type="entry name" value="MAJOR FACILITATOR SUPERFAMILY (MFS) PROFILE DOMAIN-CONTAINING PROTEIN"/>
    <property type="match status" value="1"/>
</dbReference>
<organism evidence="7 8">
    <name type="scientific">Haemonchus contortus</name>
    <name type="common">Barber pole worm</name>
    <dbReference type="NCBI Taxonomy" id="6289"/>
    <lineage>
        <taxon>Eukaryota</taxon>
        <taxon>Metazoa</taxon>
        <taxon>Ecdysozoa</taxon>
        <taxon>Nematoda</taxon>
        <taxon>Chromadorea</taxon>
        <taxon>Rhabditida</taxon>
        <taxon>Rhabditina</taxon>
        <taxon>Rhabditomorpha</taxon>
        <taxon>Strongyloidea</taxon>
        <taxon>Trichostrongylidae</taxon>
        <taxon>Haemonchus</taxon>
    </lineage>
</organism>
<dbReference type="PANTHER" id="PTHR23503">
    <property type="entry name" value="SOLUTE CARRIER FAMILY 2"/>
    <property type="match status" value="1"/>
</dbReference>
<dbReference type="InterPro" id="IPR036259">
    <property type="entry name" value="MFS_trans_sf"/>
</dbReference>
<feature type="transmembrane region" description="Helical" evidence="5">
    <location>
        <begin position="292"/>
        <end position="314"/>
    </location>
</feature>
<dbReference type="InterPro" id="IPR003663">
    <property type="entry name" value="Sugar/inositol_transpt"/>
</dbReference>
<dbReference type="OrthoDB" id="4540492at2759"/>
<proteinExistence type="predicted"/>
<evidence type="ECO:0000313" key="7">
    <source>
        <dbReference type="Proteomes" id="UP000025227"/>
    </source>
</evidence>
<sequence length="511" mass="56168">MLKNSLNGAKMMLPSSFIERTLMRHEDRGKVVSIILLTSLFTILPVGYHMVVLNVPDDVIQQSLSDSLFNTFGVILSRNAKDILWAILVSCQSLGALVGCFMVTPLLRRFGVKSALMMVNNVLLLLGSLSMLIAFLLDFAPLLIIGRLLIGVFTGIACALLPLFVQQVAPKQIKSSLSCFVHISVCFGAAVSAVLSLNFLLGGQHTWGWLLFAPAILGAIQILVNLYVPETPNYYLQNGFYIQAIESIKFYYDISYDDDDEAIQEYWDMVPEMPNQMGFVEASMSSTIRKGALLGVIVSASQVFSGSVASISYSTSMFEAVSFTKVLIPFLPALGAVFSIILTVPALQLVETTSRRSLLLSTLSLCLVADCLLLIFSLLSMEGWWASWLYLVAFFIYGLGYNLGVGPLAYFIPAELVPAEAAGASLGVAVAVNWLCSMISTLVYYPLNESVGGWSYLLFIMPTSLFLLVLYFFLPETRYHYRADPTEDRLLVDLGPPSPYGTFADEVDDLF</sequence>
<evidence type="ECO:0000256" key="5">
    <source>
        <dbReference type="SAM" id="Phobius"/>
    </source>
</evidence>
<feature type="transmembrane region" description="Helical" evidence="5">
    <location>
        <begin position="83"/>
        <end position="103"/>
    </location>
</feature>
<evidence type="ECO:0000256" key="3">
    <source>
        <dbReference type="ARBA" id="ARBA00022989"/>
    </source>
</evidence>
<dbReference type="InterPro" id="IPR045263">
    <property type="entry name" value="GLUT"/>
</dbReference>
<dbReference type="GO" id="GO:0015149">
    <property type="term" value="F:hexose transmembrane transporter activity"/>
    <property type="evidence" value="ECO:0007669"/>
    <property type="project" value="TreeGrafter"/>
</dbReference>
<accession>A0A7I4YPX1</accession>
<keyword evidence="7" id="KW-1185">Reference proteome</keyword>
<dbReference type="InterPro" id="IPR020846">
    <property type="entry name" value="MFS_dom"/>
</dbReference>
<dbReference type="PRINTS" id="PR00171">
    <property type="entry name" value="SUGRTRNSPORT"/>
</dbReference>
<evidence type="ECO:0000256" key="4">
    <source>
        <dbReference type="ARBA" id="ARBA00023136"/>
    </source>
</evidence>
<feature type="transmembrane region" description="Helical" evidence="5">
    <location>
        <begin position="453"/>
        <end position="474"/>
    </location>
</feature>
<feature type="transmembrane region" description="Helical" evidence="5">
    <location>
        <begin position="385"/>
        <end position="412"/>
    </location>
</feature>
<feature type="transmembrane region" description="Helical" evidence="5">
    <location>
        <begin position="207"/>
        <end position="228"/>
    </location>
</feature>
<dbReference type="PROSITE" id="PS50850">
    <property type="entry name" value="MFS"/>
    <property type="match status" value="1"/>
</dbReference>
<dbReference type="InterPro" id="IPR005829">
    <property type="entry name" value="Sugar_transporter_CS"/>
</dbReference>
<feature type="transmembrane region" description="Helical" evidence="5">
    <location>
        <begin position="177"/>
        <end position="201"/>
    </location>
</feature>
<dbReference type="WBParaSite" id="HCON_00122450-00001">
    <property type="protein sequence ID" value="HCON_00122450-00001"/>
    <property type="gene ID" value="HCON_00122450"/>
</dbReference>
<dbReference type="PROSITE" id="PS00217">
    <property type="entry name" value="SUGAR_TRANSPORT_2"/>
    <property type="match status" value="1"/>
</dbReference>
<feature type="domain" description="Major facilitator superfamily (MFS) profile" evidence="6">
    <location>
        <begin position="35"/>
        <end position="478"/>
    </location>
</feature>
<feature type="transmembrane region" description="Helical" evidence="5">
    <location>
        <begin position="31"/>
        <end position="51"/>
    </location>
</feature>
<keyword evidence="3 5" id="KW-1133">Transmembrane helix</keyword>
<keyword evidence="2 5" id="KW-0812">Transmembrane</keyword>
<feature type="transmembrane region" description="Helical" evidence="5">
    <location>
        <begin position="424"/>
        <end position="447"/>
    </location>
</feature>
<dbReference type="SUPFAM" id="SSF103473">
    <property type="entry name" value="MFS general substrate transporter"/>
    <property type="match status" value="1"/>
</dbReference>
<dbReference type="GO" id="GO:0016020">
    <property type="term" value="C:membrane"/>
    <property type="evidence" value="ECO:0007669"/>
    <property type="project" value="UniProtKB-SubCell"/>
</dbReference>
<evidence type="ECO:0000313" key="8">
    <source>
        <dbReference type="WBParaSite" id="HCON_00122450-00001"/>
    </source>
</evidence>
<dbReference type="AlphaFoldDB" id="A0A7I4YPX1"/>
<protein>
    <submittedName>
        <fullName evidence="8">MFS domain-containing protein</fullName>
    </submittedName>
</protein>
<name>A0A7I4YPX1_HAECO</name>
<feature type="transmembrane region" description="Helical" evidence="5">
    <location>
        <begin position="115"/>
        <end position="137"/>
    </location>
</feature>
<feature type="transmembrane region" description="Helical" evidence="5">
    <location>
        <begin position="143"/>
        <end position="165"/>
    </location>
</feature>
<reference evidence="8" key="1">
    <citation type="submission" date="2020-12" db="UniProtKB">
        <authorList>
            <consortium name="WormBaseParasite"/>
        </authorList>
    </citation>
    <scope>IDENTIFICATION</scope>
    <source>
        <strain evidence="8">MHco3</strain>
    </source>
</reference>
<dbReference type="Gene3D" id="1.20.1250.20">
    <property type="entry name" value="MFS general substrate transporter like domains"/>
    <property type="match status" value="1"/>
</dbReference>
<dbReference type="InterPro" id="IPR005828">
    <property type="entry name" value="MFS_sugar_transport-like"/>
</dbReference>
<feature type="transmembrane region" description="Helical" evidence="5">
    <location>
        <begin position="326"/>
        <end position="347"/>
    </location>
</feature>
<evidence type="ECO:0000256" key="1">
    <source>
        <dbReference type="ARBA" id="ARBA00004141"/>
    </source>
</evidence>
<dbReference type="Pfam" id="PF00083">
    <property type="entry name" value="Sugar_tr"/>
    <property type="match status" value="1"/>
</dbReference>
<dbReference type="Proteomes" id="UP000025227">
    <property type="component" value="Unplaced"/>
</dbReference>
<evidence type="ECO:0000259" key="6">
    <source>
        <dbReference type="PROSITE" id="PS50850"/>
    </source>
</evidence>
<comment type="subcellular location">
    <subcellularLocation>
        <location evidence="1">Membrane</location>
        <topology evidence="1">Multi-pass membrane protein</topology>
    </subcellularLocation>
</comment>